<accession>A0A841R7X2</accession>
<dbReference type="GO" id="GO:0016829">
    <property type="term" value="F:lyase activity"/>
    <property type="evidence" value="ECO:0007669"/>
    <property type="project" value="UniProtKB-KW"/>
</dbReference>
<dbReference type="InterPro" id="IPR015421">
    <property type="entry name" value="PyrdxlP-dep_Trfase_major"/>
</dbReference>
<keyword evidence="1" id="KW-0663">Pyridoxal phosphate</keyword>
<proteinExistence type="predicted"/>
<dbReference type="Gene3D" id="3.90.1150.10">
    <property type="entry name" value="Aspartate Aminotransferase, domain 1"/>
    <property type="match status" value="1"/>
</dbReference>
<protein>
    <submittedName>
        <fullName evidence="3">Selenocysteine lyase/cysteine desulfurase</fullName>
    </submittedName>
</protein>
<dbReference type="RefSeq" id="WP_184743162.1">
    <property type="nucleotide sequence ID" value="NZ_JACHGJ010000001.1"/>
</dbReference>
<dbReference type="AlphaFoldDB" id="A0A841R7X2"/>
<organism evidence="3 4">
    <name type="scientific">Spirochaeta isovalerica</name>
    <dbReference type="NCBI Taxonomy" id="150"/>
    <lineage>
        <taxon>Bacteria</taxon>
        <taxon>Pseudomonadati</taxon>
        <taxon>Spirochaetota</taxon>
        <taxon>Spirochaetia</taxon>
        <taxon>Spirochaetales</taxon>
        <taxon>Spirochaetaceae</taxon>
        <taxon>Spirochaeta</taxon>
    </lineage>
</organism>
<sequence>MEPIKEMIEQEWLRHEIIGRNDMFKTPVGERPLVYADYTASGRGLYFIENYLQDLMRYYANSHTDDDFTGKTMTNLLHEAEERIKKIVNAGKTGKIIFAGTGATGAIMRLQQILGVFWPPATKHRLEGMIDSCSLVEEVKSPCRTSLRKQMENNKPIVFVGPYEHHSNEIMWRQSLCEVIEVPLNNSGELDLDALQTMVSDPKYNNREKIGSFSAASNVSGIKTPIYEVARILHRNGAIACFDFAACAPYVEIDMNRDEEAYFDAIFLSPHKFLGGPGASGLLVFNEKIYNKTLPPSVAAGGTVDFVTYDTQKFSDDIETREKPGTPGILQAIKTSLVFQLKEKIGIKTIEKIEHYLFSQFVERFGNDDRIEFYGSTDPDKKVNIIAFNVKHGDRFIHPRLFTRVMNDFFGIQTRAGCSCAGPYGHRLLSIDKVLSNRFVHLVEDRGLNGMKPGWVRLNLHYSFSADEFDYICNALDYLIENAYRFIPLYEFDIKSGEWQYKDAIDDRITLDFDLVLDSQPPWKRSSPSLNLLFEEALADADRILAESEKEPVYHSFDKEVEDVIFFQSLKVRE</sequence>
<dbReference type="Pfam" id="PF00266">
    <property type="entry name" value="Aminotran_5"/>
    <property type="match status" value="1"/>
</dbReference>
<dbReference type="EMBL" id="JACHGJ010000001">
    <property type="protein sequence ID" value="MBB6478838.1"/>
    <property type="molecule type" value="Genomic_DNA"/>
</dbReference>
<dbReference type="SUPFAM" id="SSF53383">
    <property type="entry name" value="PLP-dependent transferases"/>
    <property type="match status" value="1"/>
</dbReference>
<dbReference type="InterPro" id="IPR015424">
    <property type="entry name" value="PyrdxlP-dep_Trfase"/>
</dbReference>
<evidence type="ECO:0000313" key="4">
    <source>
        <dbReference type="Proteomes" id="UP000587760"/>
    </source>
</evidence>
<dbReference type="PANTHER" id="PTHR43586:SF8">
    <property type="entry name" value="CYSTEINE DESULFURASE 1, CHLOROPLASTIC"/>
    <property type="match status" value="1"/>
</dbReference>
<name>A0A841R7X2_9SPIO</name>
<dbReference type="Gene3D" id="3.40.640.10">
    <property type="entry name" value="Type I PLP-dependent aspartate aminotransferase-like (Major domain)"/>
    <property type="match status" value="1"/>
</dbReference>
<keyword evidence="4" id="KW-1185">Reference proteome</keyword>
<dbReference type="PANTHER" id="PTHR43586">
    <property type="entry name" value="CYSTEINE DESULFURASE"/>
    <property type="match status" value="1"/>
</dbReference>
<evidence type="ECO:0000313" key="3">
    <source>
        <dbReference type="EMBL" id="MBB6478838.1"/>
    </source>
</evidence>
<evidence type="ECO:0000259" key="2">
    <source>
        <dbReference type="Pfam" id="PF00266"/>
    </source>
</evidence>
<reference evidence="3 4" key="1">
    <citation type="submission" date="2020-08" db="EMBL/GenBank/DDBJ databases">
        <title>Genomic Encyclopedia of Type Strains, Phase IV (KMG-IV): sequencing the most valuable type-strain genomes for metagenomic binning, comparative biology and taxonomic classification.</title>
        <authorList>
            <person name="Goeker M."/>
        </authorList>
    </citation>
    <scope>NUCLEOTIDE SEQUENCE [LARGE SCALE GENOMIC DNA]</scope>
    <source>
        <strain evidence="3 4">DSM 2461</strain>
    </source>
</reference>
<feature type="domain" description="Aminotransferase class V" evidence="2">
    <location>
        <begin position="150"/>
        <end position="427"/>
    </location>
</feature>
<evidence type="ECO:0000256" key="1">
    <source>
        <dbReference type="ARBA" id="ARBA00022898"/>
    </source>
</evidence>
<keyword evidence="3" id="KW-0456">Lyase</keyword>
<gene>
    <name evidence="3" type="ORF">HNR50_000471</name>
</gene>
<dbReference type="InterPro" id="IPR000192">
    <property type="entry name" value="Aminotrans_V_dom"/>
</dbReference>
<dbReference type="Proteomes" id="UP000587760">
    <property type="component" value="Unassembled WGS sequence"/>
</dbReference>
<comment type="caution">
    <text evidence="3">The sequence shown here is derived from an EMBL/GenBank/DDBJ whole genome shotgun (WGS) entry which is preliminary data.</text>
</comment>
<dbReference type="InterPro" id="IPR015422">
    <property type="entry name" value="PyrdxlP-dep_Trfase_small"/>
</dbReference>